<comment type="caution">
    <text evidence="1">The sequence shown here is derived from an EMBL/GenBank/DDBJ whole genome shotgun (WGS) entry which is preliminary data.</text>
</comment>
<proteinExistence type="predicted"/>
<sequence>MIVCRMGTTIFRRAIRLPQLSTKLKMTSSVKVSHEEGTAFNGKLTENNFFYHVLAHRERYVVGKLTSDGATIIEAMDEPDCLFEFLSDTDSKTLEELNPKLIHELVSTIPLLKPRFIHEIMLHMTRYEIPTRDSPDCPHAANLKRALDLYCSFALRSDSIPAQMTLADIWHRCGLARASIYVSRMLRFQALQFSQLRAEEVIQHLFFANIFRFLHPEVGQVVESVLYSIIPSLDFDEAALVCQALYKCKHNLHNQATLDRLIDVFDNSADSDVAVHNFSMIAFAKFLRGYKETSGVVRKPIIKRFLDILPKYRQDWSIATYARLANVGSQVRLCNEVVVREALAKALRELSTARTKYITSILFAQAYFNMRVSQDQARRLIEYFVNELDEYEKELNVVRATWALAVLGYFDERLYRKTFGNNQGDVLNDAPISFDLFSIWHAYRIEAPSIHKLVTADPERLNKCLRTFDMERELPRLQVRLAKELHTIVVNVLNLKATMECIIPMYVQKDIKLEDDIVLACHAKSNYYNDTRPLGYAVHRVRLIQASGFKVIEIPHSFSTSGLSSTEKGERLRALIAPLLNSKKWPRRQVGQRPRAVRIRSGLQADDEELM</sequence>
<dbReference type="InParanoid" id="A0A1V9XBE3"/>
<keyword evidence="2" id="KW-1185">Reference proteome</keyword>
<protein>
    <recommendedName>
        <fullName evidence="3">RAP domain-containing protein</fullName>
    </recommendedName>
</protein>
<evidence type="ECO:0000313" key="2">
    <source>
        <dbReference type="Proteomes" id="UP000192247"/>
    </source>
</evidence>
<dbReference type="AlphaFoldDB" id="A0A1V9XBE3"/>
<gene>
    <name evidence="1" type="ORF">BIW11_11357</name>
</gene>
<evidence type="ECO:0008006" key="3">
    <source>
        <dbReference type="Google" id="ProtNLM"/>
    </source>
</evidence>
<dbReference type="Proteomes" id="UP000192247">
    <property type="component" value="Unassembled WGS sequence"/>
</dbReference>
<dbReference type="OrthoDB" id="10491828at2759"/>
<organism evidence="1 2">
    <name type="scientific">Tropilaelaps mercedesae</name>
    <dbReference type="NCBI Taxonomy" id="418985"/>
    <lineage>
        <taxon>Eukaryota</taxon>
        <taxon>Metazoa</taxon>
        <taxon>Ecdysozoa</taxon>
        <taxon>Arthropoda</taxon>
        <taxon>Chelicerata</taxon>
        <taxon>Arachnida</taxon>
        <taxon>Acari</taxon>
        <taxon>Parasitiformes</taxon>
        <taxon>Mesostigmata</taxon>
        <taxon>Gamasina</taxon>
        <taxon>Dermanyssoidea</taxon>
        <taxon>Laelapidae</taxon>
        <taxon>Tropilaelaps</taxon>
    </lineage>
</organism>
<evidence type="ECO:0000313" key="1">
    <source>
        <dbReference type="EMBL" id="OQR70860.1"/>
    </source>
</evidence>
<reference evidence="1 2" key="1">
    <citation type="journal article" date="2017" name="Gigascience">
        <title>Draft genome of the honey bee ectoparasitic mite, Tropilaelaps mercedesae, is shaped by the parasitic life history.</title>
        <authorList>
            <person name="Dong X."/>
            <person name="Armstrong S.D."/>
            <person name="Xia D."/>
            <person name="Makepeace B.L."/>
            <person name="Darby A.C."/>
            <person name="Kadowaki T."/>
        </authorList>
    </citation>
    <scope>NUCLEOTIDE SEQUENCE [LARGE SCALE GENOMIC DNA]</scope>
    <source>
        <strain evidence="1">Wuxi-XJTLU</strain>
    </source>
</reference>
<accession>A0A1V9XBE3</accession>
<dbReference type="EMBL" id="MNPL01015941">
    <property type="protein sequence ID" value="OQR70860.1"/>
    <property type="molecule type" value="Genomic_DNA"/>
</dbReference>
<name>A0A1V9XBE3_9ACAR</name>